<dbReference type="Pfam" id="PF00990">
    <property type="entry name" value="GGDEF"/>
    <property type="match status" value="1"/>
</dbReference>
<protein>
    <submittedName>
        <fullName evidence="4">EAL domain-containing protein</fullName>
    </submittedName>
</protein>
<keyword evidence="1" id="KW-0812">Transmembrane</keyword>
<dbReference type="InterPro" id="IPR001633">
    <property type="entry name" value="EAL_dom"/>
</dbReference>
<feature type="transmembrane region" description="Helical" evidence="1">
    <location>
        <begin position="229"/>
        <end position="249"/>
    </location>
</feature>
<evidence type="ECO:0000313" key="4">
    <source>
        <dbReference type="EMBL" id="MCO8277034.1"/>
    </source>
</evidence>
<dbReference type="InterPro" id="IPR035919">
    <property type="entry name" value="EAL_sf"/>
</dbReference>
<name>A0ABT1E1P2_9ACTN</name>
<dbReference type="RefSeq" id="WP_253243055.1">
    <property type="nucleotide sequence ID" value="NZ_JAMYJR010000053.1"/>
</dbReference>
<dbReference type="Gene3D" id="3.20.20.450">
    <property type="entry name" value="EAL domain"/>
    <property type="match status" value="1"/>
</dbReference>
<dbReference type="InterPro" id="IPR043128">
    <property type="entry name" value="Rev_trsase/Diguanyl_cyclase"/>
</dbReference>
<dbReference type="Proteomes" id="UP001523369">
    <property type="component" value="Unassembled WGS sequence"/>
</dbReference>
<feature type="transmembrane region" description="Helical" evidence="1">
    <location>
        <begin position="270"/>
        <end position="288"/>
    </location>
</feature>
<feature type="transmembrane region" description="Helical" evidence="1">
    <location>
        <begin position="170"/>
        <end position="190"/>
    </location>
</feature>
<dbReference type="NCBIfam" id="TIGR00254">
    <property type="entry name" value="GGDEF"/>
    <property type="match status" value="1"/>
</dbReference>
<evidence type="ECO:0000259" key="3">
    <source>
        <dbReference type="PROSITE" id="PS50887"/>
    </source>
</evidence>
<feature type="transmembrane region" description="Helical" evidence="1">
    <location>
        <begin position="294"/>
        <end position="313"/>
    </location>
</feature>
<dbReference type="CDD" id="cd01948">
    <property type="entry name" value="EAL"/>
    <property type="match status" value="1"/>
</dbReference>
<evidence type="ECO:0000313" key="5">
    <source>
        <dbReference type="Proteomes" id="UP001523369"/>
    </source>
</evidence>
<sequence length="754" mass="81300">MNDRGERLIDVAVAGCGVFLAAFFVFYVGGWGSDALRQLVTDGAYLPPALLAVVAGVHLVRAGGLDPRARRAWSLITASYVCQLVAHSAWFVEDNFLGGPPPYPAVADYGFLAFIPFMLAGLLLLPGVRRTRTERTKLAIDSLIVGTGTFMVLWYLVIGPSIRAAGATGLQVFVSSALPVGDLLLVLALASTLLRRRERSEATLLLAGAVALYIVADVAYSWITLNHQFTGGTWPDLFWLAGNYVLALAARRRHREGRAATHGRAGRARLTLLPYAASAIAYGLLGYLAREQDLYPLGGMIIGAIVLTSLVVARQMYALRENRNLAVTDPLTGLANRTLVGERLTQLVTDPPRDGRTGAVMLIDLDRFKPINDAYGHEAGDAVLTAVATALRSVLRPGDTAGRLGGDEFAVVFPGLPDRLAAERIAERLVAALRTPVIFGDLVLTVAASVGVAFRESDTQDAEELLAHADTAMYAAKRSGRAQYLVYTPELDTRARDAELRAAVERDEFVLHYQPVVDMATGAVTAAEALVRWNHPERGLVMPGEFIDLAEETGAIVPLGEWVLREACRQAAEWRAEIPAAEGIWLTVNLSPQQIKKGNLLQVVTTVLAETGFPADRLVLELTEHEVLEPDEATVALLEQLCATGVSFAVDDFGTGHAAINYLRALPVQVLKIDRSFVAGIDESEEEYAIADAVVALGTAFAMHVVAEGIERPTQAERLLAMGCRYGQGFHFHRPQPPAQLAELLRGAAVTIGR</sequence>
<keyword evidence="5" id="KW-1185">Reference proteome</keyword>
<dbReference type="Gene3D" id="3.30.70.270">
    <property type="match status" value="1"/>
</dbReference>
<dbReference type="SMART" id="SM00052">
    <property type="entry name" value="EAL"/>
    <property type="match status" value="1"/>
</dbReference>
<feature type="domain" description="GGDEF" evidence="3">
    <location>
        <begin position="356"/>
        <end position="489"/>
    </location>
</feature>
<dbReference type="SMART" id="SM00267">
    <property type="entry name" value="GGDEF"/>
    <property type="match status" value="1"/>
</dbReference>
<dbReference type="SUPFAM" id="SSF141868">
    <property type="entry name" value="EAL domain-like"/>
    <property type="match status" value="1"/>
</dbReference>
<dbReference type="InterPro" id="IPR029787">
    <property type="entry name" value="Nucleotide_cyclase"/>
</dbReference>
<feature type="transmembrane region" description="Helical" evidence="1">
    <location>
        <begin position="12"/>
        <end position="32"/>
    </location>
</feature>
<feature type="transmembrane region" description="Helical" evidence="1">
    <location>
        <begin position="72"/>
        <end position="91"/>
    </location>
</feature>
<feature type="transmembrane region" description="Helical" evidence="1">
    <location>
        <begin position="44"/>
        <end position="60"/>
    </location>
</feature>
<feature type="transmembrane region" description="Helical" evidence="1">
    <location>
        <begin position="202"/>
        <end position="223"/>
    </location>
</feature>
<evidence type="ECO:0000259" key="2">
    <source>
        <dbReference type="PROSITE" id="PS50883"/>
    </source>
</evidence>
<evidence type="ECO:0000256" key="1">
    <source>
        <dbReference type="SAM" id="Phobius"/>
    </source>
</evidence>
<reference evidence="4 5" key="1">
    <citation type="submission" date="2022-06" db="EMBL/GenBank/DDBJ databases">
        <title>New Species of the Genus Actinoplanes, ActinopZanes ferrugineus.</title>
        <authorList>
            <person name="Ding P."/>
        </authorList>
    </citation>
    <scope>NUCLEOTIDE SEQUENCE [LARGE SCALE GENOMIC DNA]</scope>
    <source>
        <strain evidence="4 5">TRM88003</strain>
    </source>
</reference>
<feature type="transmembrane region" description="Helical" evidence="1">
    <location>
        <begin position="103"/>
        <end position="126"/>
    </location>
</feature>
<dbReference type="InterPro" id="IPR000160">
    <property type="entry name" value="GGDEF_dom"/>
</dbReference>
<dbReference type="PROSITE" id="PS50887">
    <property type="entry name" value="GGDEF"/>
    <property type="match status" value="1"/>
</dbReference>
<gene>
    <name evidence="4" type="ORF">M1L60_41295</name>
</gene>
<dbReference type="PANTHER" id="PTHR44757:SF2">
    <property type="entry name" value="BIOFILM ARCHITECTURE MAINTENANCE PROTEIN MBAA"/>
    <property type="match status" value="1"/>
</dbReference>
<comment type="caution">
    <text evidence="4">The sequence shown here is derived from an EMBL/GenBank/DDBJ whole genome shotgun (WGS) entry which is preliminary data.</text>
</comment>
<dbReference type="SUPFAM" id="SSF55073">
    <property type="entry name" value="Nucleotide cyclase"/>
    <property type="match status" value="1"/>
</dbReference>
<accession>A0ABT1E1P2</accession>
<keyword evidence="1" id="KW-1133">Transmembrane helix</keyword>
<dbReference type="PROSITE" id="PS50883">
    <property type="entry name" value="EAL"/>
    <property type="match status" value="1"/>
</dbReference>
<dbReference type="CDD" id="cd01949">
    <property type="entry name" value="GGDEF"/>
    <property type="match status" value="1"/>
</dbReference>
<dbReference type="InterPro" id="IPR052155">
    <property type="entry name" value="Biofilm_reg_signaling"/>
</dbReference>
<keyword evidence="1" id="KW-0472">Membrane</keyword>
<proteinExistence type="predicted"/>
<dbReference type="PANTHER" id="PTHR44757">
    <property type="entry name" value="DIGUANYLATE CYCLASE DGCP"/>
    <property type="match status" value="1"/>
</dbReference>
<organism evidence="4 5">
    <name type="scientific">Paractinoplanes aksuensis</name>
    <dbReference type="NCBI Taxonomy" id="2939490"/>
    <lineage>
        <taxon>Bacteria</taxon>
        <taxon>Bacillati</taxon>
        <taxon>Actinomycetota</taxon>
        <taxon>Actinomycetes</taxon>
        <taxon>Micromonosporales</taxon>
        <taxon>Micromonosporaceae</taxon>
        <taxon>Paractinoplanes</taxon>
    </lineage>
</organism>
<feature type="transmembrane region" description="Helical" evidence="1">
    <location>
        <begin position="138"/>
        <end position="158"/>
    </location>
</feature>
<feature type="domain" description="EAL" evidence="2">
    <location>
        <begin position="493"/>
        <end position="749"/>
    </location>
</feature>
<dbReference type="EMBL" id="JAMYJR010000053">
    <property type="protein sequence ID" value="MCO8277034.1"/>
    <property type="molecule type" value="Genomic_DNA"/>
</dbReference>
<dbReference type="Pfam" id="PF00563">
    <property type="entry name" value="EAL"/>
    <property type="match status" value="1"/>
</dbReference>